<sequence>MTEWWREPFQLFQSNIRVPDGDLDTGAATKLIKRLGFNVWLLNAGGISYFYPVAGETQEMSPALRRRASGDLIADALADCRRQGMRLVTRFDFSRLPSRFVRANPEWAFLTADGGMCEADGLTNICPRSDYYDKRVPEILADFVDRYDVDGVFFNWMQFPVASYTMDFYGTCHCERCVAAFRDAHPDLEYPTGFQHGDHAVLTELNGRYLRETAERYARLVKSRRPGIALFLADAPVDLVFLETNSPITANEHWWEHTPGELASAHKTAHPDTPAMVHSSQNVGLPYRLIGEEPAQYARYFAQALARGARPSAVVIGRPTTEHFSAFERSTPVLEIYRNNRDLYADLRPCAPVAIVRPPGGTAMASMQYRSDFTEYRGIFESLQQRHIPFDVLGAEYATELAGTLGRYSVIAVPGDAITTPELAAALRAFADDGGELVVTGDPSALVPDLPVTRVLEGMLQLGGRFGARPDGRFGDRLPLLGTFWGVEGGEHDGWLLSEQAPFGPPELTYGNERFTRYPLRVRLPQITLLPWTAGTTQRASGLSSVAGFIADTVADRLGDARILSAEFATSVEIVVGRSGGSLVVHLINHSGGRPERLIDPVPIRGRLRVPRRVAGDRPVVTSPSGASYEVRDEPDAIVIELEVGAVEVIRVD</sequence>
<dbReference type="Gene3D" id="3.20.20.80">
    <property type="entry name" value="Glycosidases"/>
    <property type="match status" value="1"/>
</dbReference>
<gene>
    <name evidence="1" type="ORF">SAMN05444920_124134</name>
</gene>
<dbReference type="CDD" id="cd03143">
    <property type="entry name" value="A4_beta-galactosidase_middle_domain"/>
    <property type="match status" value="1"/>
</dbReference>
<proteinExistence type="predicted"/>
<dbReference type="Pfam" id="PF14871">
    <property type="entry name" value="GHL6"/>
    <property type="match status" value="1"/>
</dbReference>
<accession>A0A1H6EZA6</accession>
<dbReference type="EMBL" id="FNVT01000024">
    <property type="protein sequence ID" value="SEH02199.1"/>
    <property type="molecule type" value="Genomic_DNA"/>
</dbReference>
<dbReference type="Proteomes" id="UP000236732">
    <property type="component" value="Unassembled WGS sequence"/>
</dbReference>
<organism evidence="1 2">
    <name type="scientific">Nonomuraea solani</name>
    <dbReference type="NCBI Taxonomy" id="1144553"/>
    <lineage>
        <taxon>Bacteria</taxon>
        <taxon>Bacillati</taxon>
        <taxon>Actinomycetota</taxon>
        <taxon>Actinomycetes</taxon>
        <taxon>Streptosporangiales</taxon>
        <taxon>Streptosporangiaceae</taxon>
        <taxon>Nonomuraea</taxon>
    </lineage>
</organism>
<dbReference type="Gene3D" id="3.40.50.880">
    <property type="match status" value="1"/>
</dbReference>
<name>A0A1H6EZA6_9ACTN</name>
<reference evidence="1 2" key="1">
    <citation type="submission" date="2016-10" db="EMBL/GenBank/DDBJ databases">
        <authorList>
            <person name="de Groot N.N."/>
        </authorList>
    </citation>
    <scope>NUCLEOTIDE SEQUENCE [LARGE SCALE GENOMIC DNA]</scope>
    <source>
        <strain evidence="1 2">CGMCC 4.7037</strain>
    </source>
</reference>
<evidence type="ECO:0000313" key="1">
    <source>
        <dbReference type="EMBL" id="SEH02199.1"/>
    </source>
</evidence>
<evidence type="ECO:0000313" key="2">
    <source>
        <dbReference type="Proteomes" id="UP000236732"/>
    </source>
</evidence>
<dbReference type="InterPro" id="IPR029062">
    <property type="entry name" value="Class_I_gatase-like"/>
</dbReference>
<keyword evidence="2" id="KW-1185">Reference proteome</keyword>
<dbReference type="InterPro" id="IPR017853">
    <property type="entry name" value="GH"/>
</dbReference>
<dbReference type="SUPFAM" id="SSF51445">
    <property type="entry name" value="(Trans)glycosidases"/>
    <property type="match status" value="1"/>
</dbReference>
<dbReference type="GO" id="GO:0016787">
    <property type="term" value="F:hydrolase activity"/>
    <property type="evidence" value="ECO:0007669"/>
    <property type="project" value="UniProtKB-KW"/>
</dbReference>
<protein>
    <submittedName>
        <fullName evidence="1">Hypothetical glycosyl hydrolase 6</fullName>
    </submittedName>
</protein>
<dbReference type="AlphaFoldDB" id="A0A1H6EZA6"/>
<keyword evidence="1" id="KW-0378">Hydrolase</keyword>
<dbReference type="InterPro" id="IPR028212">
    <property type="entry name" value="GHL6"/>
</dbReference>